<gene>
    <name evidence="5" type="ORF">C2845_PM18G10660</name>
</gene>
<dbReference type="PROSITE" id="PS51473">
    <property type="entry name" value="GNK2"/>
    <property type="match status" value="1"/>
</dbReference>
<organism evidence="5 6">
    <name type="scientific">Panicum miliaceum</name>
    <name type="common">Proso millet</name>
    <name type="synonym">Broomcorn millet</name>
    <dbReference type="NCBI Taxonomy" id="4540"/>
    <lineage>
        <taxon>Eukaryota</taxon>
        <taxon>Viridiplantae</taxon>
        <taxon>Streptophyta</taxon>
        <taxon>Embryophyta</taxon>
        <taxon>Tracheophyta</taxon>
        <taxon>Spermatophyta</taxon>
        <taxon>Magnoliopsida</taxon>
        <taxon>Liliopsida</taxon>
        <taxon>Poales</taxon>
        <taxon>Poaceae</taxon>
        <taxon>PACMAD clade</taxon>
        <taxon>Panicoideae</taxon>
        <taxon>Panicodae</taxon>
        <taxon>Paniceae</taxon>
        <taxon>Panicinae</taxon>
        <taxon>Panicum</taxon>
        <taxon>Panicum sect. Panicum</taxon>
    </lineage>
</organism>
<evidence type="ECO:0000259" key="4">
    <source>
        <dbReference type="PROSITE" id="PS51473"/>
    </source>
</evidence>
<dbReference type="InterPro" id="IPR038408">
    <property type="entry name" value="GNK2_sf"/>
</dbReference>
<keyword evidence="3" id="KW-0812">Transmembrane</keyword>
<dbReference type="EMBL" id="PQIB02000017">
    <property type="protein sequence ID" value="RLM58032.1"/>
    <property type="molecule type" value="Genomic_DNA"/>
</dbReference>
<dbReference type="Proteomes" id="UP000275267">
    <property type="component" value="Unassembled WGS sequence"/>
</dbReference>
<dbReference type="AlphaFoldDB" id="A0A3L6PIR7"/>
<keyword evidence="2" id="KW-0677">Repeat</keyword>
<dbReference type="InterPro" id="IPR011009">
    <property type="entry name" value="Kinase-like_dom_sf"/>
</dbReference>
<comment type="caution">
    <text evidence="5">The sequence shown here is derived from an EMBL/GenBank/DDBJ whole genome shotgun (WGS) entry which is preliminary data.</text>
</comment>
<protein>
    <recommendedName>
        <fullName evidence="4">Gnk2-homologous domain-containing protein</fullName>
    </recommendedName>
</protein>
<dbReference type="CDD" id="cd23509">
    <property type="entry name" value="Gnk2-like"/>
    <property type="match status" value="1"/>
</dbReference>
<dbReference type="Pfam" id="PF01657">
    <property type="entry name" value="Stress-antifung"/>
    <property type="match status" value="1"/>
</dbReference>
<evidence type="ECO:0000256" key="3">
    <source>
        <dbReference type="SAM" id="Phobius"/>
    </source>
</evidence>
<evidence type="ECO:0000313" key="5">
    <source>
        <dbReference type="EMBL" id="RLM58032.1"/>
    </source>
</evidence>
<feature type="domain" description="Gnk2-homologous" evidence="4">
    <location>
        <begin position="43"/>
        <end position="151"/>
    </location>
</feature>
<evidence type="ECO:0000313" key="6">
    <source>
        <dbReference type="Proteomes" id="UP000275267"/>
    </source>
</evidence>
<reference evidence="6" key="1">
    <citation type="journal article" date="2019" name="Nat. Commun.">
        <title>The genome of broomcorn millet.</title>
        <authorList>
            <person name="Zou C."/>
            <person name="Miki D."/>
            <person name="Li D."/>
            <person name="Tang Q."/>
            <person name="Xiao L."/>
            <person name="Rajput S."/>
            <person name="Deng P."/>
            <person name="Jia W."/>
            <person name="Huang R."/>
            <person name="Zhang M."/>
            <person name="Sun Y."/>
            <person name="Hu J."/>
            <person name="Fu X."/>
            <person name="Schnable P.S."/>
            <person name="Li F."/>
            <person name="Zhang H."/>
            <person name="Feng B."/>
            <person name="Zhu X."/>
            <person name="Liu R."/>
            <person name="Schnable J.C."/>
            <person name="Zhu J.-K."/>
            <person name="Zhang H."/>
        </authorList>
    </citation>
    <scope>NUCLEOTIDE SEQUENCE [LARGE SCALE GENOMIC DNA]</scope>
</reference>
<feature type="transmembrane region" description="Helical" evidence="3">
    <location>
        <begin position="185"/>
        <end position="206"/>
    </location>
</feature>
<accession>A0A3L6PIR7</accession>
<dbReference type="PANTHER" id="PTHR32099:SF42">
    <property type="entry name" value="CYSTEINE-RICH RECEPTOR-LIKE PROTEIN KINASE 9-RELATED"/>
    <property type="match status" value="1"/>
</dbReference>
<name>A0A3L6PIR7_PANMI</name>
<dbReference type="Gene3D" id="3.30.200.20">
    <property type="entry name" value="Phosphorylase Kinase, domain 1"/>
    <property type="match status" value="1"/>
</dbReference>
<dbReference type="OrthoDB" id="687646at2759"/>
<keyword evidence="3" id="KW-0472">Membrane</keyword>
<evidence type="ECO:0000256" key="2">
    <source>
        <dbReference type="ARBA" id="ARBA00022737"/>
    </source>
</evidence>
<proteinExistence type="predicted"/>
<evidence type="ECO:0000256" key="1">
    <source>
        <dbReference type="ARBA" id="ARBA00022729"/>
    </source>
</evidence>
<dbReference type="STRING" id="4540.A0A3L6PIR7"/>
<dbReference type="Gene3D" id="3.30.430.20">
    <property type="entry name" value="Gnk2 domain, C-X8-C-X2-C motif"/>
    <property type="match status" value="1"/>
</dbReference>
<keyword evidence="1" id="KW-0732">Signal</keyword>
<dbReference type="InterPro" id="IPR002902">
    <property type="entry name" value="GNK2"/>
</dbReference>
<keyword evidence="3" id="KW-1133">Transmembrane helix</keyword>
<keyword evidence="6" id="KW-1185">Reference proteome</keyword>
<sequence>MLNKDATLFYDQCLIRYSNEDFLDHLNHRDRDREVVVWTAGPDVVPLPGWNRSSAENVTAITGVFRVLLQETARQAAFNSTWRYATVHMDDVNSAFLALYSLAQCVPDFTPGDCWECLKNSSDTAVNLFHGEGGNRVLGVPCSMRYSTEKFYEGGPMWRITPPADAFAPQDAVRSPKHKKPMSKVLVVALVAPLFALFISVIVSFGTMRRHMKAKMNVHGDEALIWGLEGRNPEFTIYDFSQVLEATGNFSDDNKLGQGGFGPVYKGRFPDGLEILPPS</sequence>
<dbReference type="PANTHER" id="PTHR32099">
    <property type="entry name" value="CYSTEINE-RICH REPEAT SECRETORY PROTEIN"/>
    <property type="match status" value="1"/>
</dbReference>
<dbReference type="SUPFAM" id="SSF56112">
    <property type="entry name" value="Protein kinase-like (PK-like)"/>
    <property type="match status" value="1"/>
</dbReference>